<dbReference type="NCBIfam" id="TIGR00543">
    <property type="entry name" value="isochor_syn"/>
    <property type="match status" value="1"/>
</dbReference>
<dbReference type="STRING" id="995062.SAMN04489718_3586"/>
<dbReference type="PANTHER" id="PTHR42839">
    <property type="entry name" value="ISOCHORISMATE SYNTHASE ENTC"/>
    <property type="match status" value="1"/>
</dbReference>
<dbReference type="AlphaFoldDB" id="A0A1H1GDX2"/>
<evidence type="ECO:0000256" key="1">
    <source>
        <dbReference type="ARBA" id="ARBA00000799"/>
    </source>
</evidence>
<name>A0A1H1GDX2_9ACTN</name>
<dbReference type="InterPro" id="IPR015890">
    <property type="entry name" value="Chorismate_C"/>
</dbReference>
<reference evidence="8" key="1">
    <citation type="submission" date="2016-10" db="EMBL/GenBank/DDBJ databases">
        <authorList>
            <person name="Varghese N."/>
            <person name="Submissions S."/>
        </authorList>
    </citation>
    <scope>NUCLEOTIDE SEQUENCE [LARGE SCALE GENOMIC DNA]</scope>
    <source>
        <strain evidence="8">DSM 45459</strain>
    </source>
</reference>
<dbReference type="SUPFAM" id="SSF56322">
    <property type="entry name" value="ADC synthase"/>
    <property type="match status" value="1"/>
</dbReference>
<evidence type="ECO:0000256" key="2">
    <source>
        <dbReference type="ARBA" id="ARBA00005297"/>
    </source>
</evidence>
<evidence type="ECO:0000313" key="7">
    <source>
        <dbReference type="EMBL" id="SDR11283.1"/>
    </source>
</evidence>
<keyword evidence="8" id="KW-1185">Reference proteome</keyword>
<dbReference type="EC" id="5.4.4.2" evidence="3"/>
<accession>A0A1H1GDX2</accession>
<dbReference type="InterPro" id="IPR005801">
    <property type="entry name" value="ADC_synthase"/>
</dbReference>
<dbReference type="Pfam" id="PF00425">
    <property type="entry name" value="Chorismate_bind"/>
    <property type="match status" value="1"/>
</dbReference>
<dbReference type="EMBL" id="FNKO01000002">
    <property type="protein sequence ID" value="SDR11283.1"/>
    <property type="molecule type" value="Genomic_DNA"/>
</dbReference>
<evidence type="ECO:0000256" key="5">
    <source>
        <dbReference type="ARBA" id="ARBA00041564"/>
    </source>
</evidence>
<proteinExistence type="inferred from homology"/>
<evidence type="ECO:0000313" key="8">
    <source>
        <dbReference type="Proteomes" id="UP000199301"/>
    </source>
</evidence>
<protein>
    <recommendedName>
        <fullName evidence="3">isochorismate synthase</fullName>
        <ecNumber evidence="3">5.4.4.2</ecNumber>
    </recommendedName>
    <alternativeName>
        <fullName evidence="5">Isochorismate mutase</fullName>
    </alternativeName>
</protein>
<evidence type="ECO:0000256" key="4">
    <source>
        <dbReference type="ARBA" id="ARBA00023235"/>
    </source>
</evidence>
<keyword evidence="4" id="KW-0413">Isomerase</keyword>
<organism evidence="7 8">
    <name type="scientific">Actinopolyspora saharensis</name>
    <dbReference type="NCBI Taxonomy" id="995062"/>
    <lineage>
        <taxon>Bacteria</taxon>
        <taxon>Bacillati</taxon>
        <taxon>Actinomycetota</taxon>
        <taxon>Actinomycetes</taxon>
        <taxon>Actinopolysporales</taxon>
        <taxon>Actinopolysporaceae</taxon>
        <taxon>Actinopolyspora</taxon>
    </lineage>
</organism>
<dbReference type="GO" id="GO:0008909">
    <property type="term" value="F:isochorismate synthase activity"/>
    <property type="evidence" value="ECO:0007669"/>
    <property type="project" value="UniProtKB-EC"/>
</dbReference>
<comment type="similarity">
    <text evidence="2">Belongs to the isochorismate synthase family.</text>
</comment>
<dbReference type="Gene3D" id="3.60.120.10">
    <property type="entry name" value="Anthranilate synthase"/>
    <property type="match status" value="1"/>
</dbReference>
<dbReference type="InterPro" id="IPR004561">
    <property type="entry name" value="IsoChor_synthase"/>
</dbReference>
<gene>
    <name evidence="7" type="ORF">SAMN04489718_3586</name>
</gene>
<dbReference type="PANTHER" id="PTHR42839:SF2">
    <property type="entry name" value="ISOCHORISMATE SYNTHASE ENTC"/>
    <property type="match status" value="1"/>
</dbReference>
<comment type="catalytic activity">
    <reaction evidence="1">
        <text>chorismate = isochorismate</text>
        <dbReference type="Rhea" id="RHEA:18985"/>
        <dbReference type="ChEBI" id="CHEBI:29748"/>
        <dbReference type="ChEBI" id="CHEBI:29780"/>
        <dbReference type="EC" id="5.4.4.2"/>
    </reaction>
</comment>
<evidence type="ECO:0000256" key="3">
    <source>
        <dbReference type="ARBA" id="ARBA00012824"/>
    </source>
</evidence>
<evidence type="ECO:0000259" key="6">
    <source>
        <dbReference type="Pfam" id="PF00425"/>
    </source>
</evidence>
<sequence>MGSGGCASPRARETYPRAVEYFQRNLTVRTRAVPPGQELPDLLESLPEGVSPDTDPVCWIRNGSGLVGWGEAARVETSGGERFVEADERWRELVAGMDVDDEVGLPGTGPVAFTSIAFADDPGSSVLIVPEVVIGQRAGVRWITTIGGGRREVREAPPAAAPGTVRYSDGNFPATRYGQAVAEAVHRMRESESLDKVVLAHDLLATTSEPLRGRYLLDNLTRRYPDCWTFAVDGLVGATPELLLRRAGDEVNSRVLAGTAWPRDGRPQHQLVTELIDSAKNRGEHTHAVRSLARELEPFCKELDVPSTPEVLRLRNVLHLASDVSGRLDPALVENGEAGLLRLTRAVHPTAAVGGTPTARAIELIDELEEMDRGRYSGPVGWQDAEGNGEFGIALRCARITEDADGGSRARLFAGCGVVADSDPDTEVAEAEAKMLPVREALEGLR</sequence>
<feature type="domain" description="Chorismate-utilising enzyme C-terminal" evidence="6">
    <location>
        <begin position="175"/>
        <end position="434"/>
    </location>
</feature>
<dbReference type="Proteomes" id="UP000199301">
    <property type="component" value="Unassembled WGS sequence"/>
</dbReference>